<evidence type="ECO:0000259" key="1">
    <source>
        <dbReference type="PROSITE" id="PS50828"/>
    </source>
</evidence>
<evidence type="ECO:0000313" key="3">
    <source>
        <dbReference type="Proteomes" id="UP000194798"/>
    </source>
</evidence>
<dbReference type="SMART" id="SM00463">
    <property type="entry name" value="SMR"/>
    <property type="match status" value="1"/>
</dbReference>
<protein>
    <submittedName>
        <fullName evidence="2">DNA mismatch repair protein MutS</fullName>
    </submittedName>
</protein>
<dbReference type="Pfam" id="PF01713">
    <property type="entry name" value="Smr"/>
    <property type="match status" value="1"/>
</dbReference>
<dbReference type="Proteomes" id="UP000194798">
    <property type="component" value="Unassembled WGS sequence"/>
</dbReference>
<dbReference type="EMBL" id="MSLT01000006">
    <property type="protein sequence ID" value="OUD15211.1"/>
    <property type="molecule type" value="Genomic_DNA"/>
</dbReference>
<sequence length="182" mass="20878">MSKRKKSHLIRPEDQALFRQAVQDVTPLHTDRLPLSAPKPKPIARQRQLDEQQVIHDMLSEHYDPSQWETGEELLFMRPGVQHSVLQKLRRGQYSIHAELDLHGMVVSVARVSVGEFLHECRARGVRCARIIHGKGYGSWQRKPVLKAKLNKWLQQRDEVMAFCSARQVDGGTGAIYVLLKT</sequence>
<keyword evidence="3" id="KW-1185">Reference proteome</keyword>
<comment type="caution">
    <text evidence="2">The sequence shown here is derived from an EMBL/GenBank/DDBJ whole genome shotgun (WGS) entry which is preliminary data.</text>
</comment>
<gene>
    <name evidence="2" type="ORF">TPSD3_01380</name>
</gene>
<name>A0A251X9U8_9GAMM</name>
<dbReference type="SUPFAM" id="SSF160443">
    <property type="entry name" value="SMR domain-like"/>
    <property type="match status" value="1"/>
</dbReference>
<dbReference type="PROSITE" id="PS50828">
    <property type="entry name" value="SMR"/>
    <property type="match status" value="1"/>
</dbReference>
<dbReference type="RefSeq" id="WP_086486802.1">
    <property type="nucleotide sequence ID" value="NZ_MSLT01000006.1"/>
</dbReference>
<proteinExistence type="predicted"/>
<accession>A0A251X9U8</accession>
<dbReference type="PANTHER" id="PTHR35562">
    <property type="entry name" value="DNA ENDONUCLEASE SMRA-RELATED"/>
    <property type="match status" value="1"/>
</dbReference>
<reference evidence="2 3" key="1">
    <citation type="submission" date="2016-12" db="EMBL/GenBank/DDBJ databases">
        <title>Thioflexothrix psekupsii D3 genome sequencing and assembly.</title>
        <authorList>
            <person name="Fomenkov A."/>
            <person name="Vincze T."/>
            <person name="Grabovich M."/>
            <person name="Anton B.P."/>
            <person name="Dubinina G."/>
            <person name="Orlova M."/>
            <person name="Belousova E."/>
            <person name="Roberts R.J."/>
        </authorList>
    </citation>
    <scope>NUCLEOTIDE SEQUENCE [LARGE SCALE GENOMIC DNA]</scope>
    <source>
        <strain evidence="2">D3</strain>
    </source>
</reference>
<dbReference type="InterPro" id="IPR002625">
    <property type="entry name" value="Smr_dom"/>
</dbReference>
<dbReference type="OrthoDB" id="9808881at2"/>
<dbReference type="Gene3D" id="3.30.1370.110">
    <property type="match status" value="1"/>
</dbReference>
<dbReference type="AlphaFoldDB" id="A0A251X9U8"/>
<evidence type="ECO:0000313" key="2">
    <source>
        <dbReference type="EMBL" id="OUD15211.1"/>
    </source>
</evidence>
<dbReference type="InterPro" id="IPR036063">
    <property type="entry name" value="Smr_dom_sf"/>
</dbReference>
<dbReference type="GO" id="GO:0004520">
    <property type="term" value="F:DNA endonuclease activity"/>
    <property type="evidence" value="ECO:0007669"/>
    <property type="project" value="TreeGrafter"/>
</dbReference>
<organism evidence="2 3">
    <name type="scientific">Thioflexithrix psekupsensis</name>
    <dbReference type="NCBI Taxonomy" id="1570016"/>
    <lineage>
        <taxon>Bacteria</taxon>
        <taxon>Pseudomonadati</taxon>
        <taxon>Pseudomonadota</taxon>
        <taxon>Gammaproteobacteria</taxon>
        <taxon>Thiotrichales</taxon>
        <taxon>Thioflexithrix</taxon>
    </lineage>
</organism>
<feature type="domain" description="Smr" evidence="1">
    <location>
        <begin position="100"/>
        <end position="181"/>
    </location>
</feature>
<dbReference type="PANTHER" id="PTHR35562:SF2">
    <property type="entry name" value="DNA ENDONUCLEASE SMRA-RELATED"/>
    <property type="match status" value="1"/>
</dbReference>